<evidence type="ECO:0000256" key="5">
    <source>
        <dbReference type="ARBA" id="ARBA00022989"/>
    </source>
</evidence>
<proteinExistence type="predicted"/>
<dbReference type="EMBL" id="JBEQNB010000014">
    <property type="protein sequence ID" value="MES0836853.1"/>
    <property type="molecule type" value="Genomic_DNA"/>
</dbReference>
<evidence type="ECO:0000256" key="1">
    <source>
        <dbReference type="ARBA" id="ARBA00004651"/>
    </source>
</evidence>
<gene>
    <name evidence="9" type="ORF">ABUK86_23965</name>
</gene>
<evidence type="ECO:0000256" key="7">
    <source>
        <dbReference type="SAM" id="Phobius"/>
    </source>
</evidence>
<sequence>MHRVPSPDTEEVVRPGRINPPALLKARREWVFFGTLWKSHPGLTALWWALILLQGVLPAGFVVAVGALVGAIADSAPLVPPLVLIGTVFVLMQLLTPLHTQVGSLLGEHVSDRLHHRLLVAAGAPEGVAHLENRAHMDELAAARDFDLGMTGPPLHLSMGFIAGGLVEAVSGLAQAVVLAAYAWWAPLLVGGAWLSTHWLLRESTRWDRHTGEVLDAQRRAEYSYRLAVDSPAAKEIRLFGLASWLTDRFASERRTLVELRWHTTRLRQRPMRWAVVVLTVSGGLFFWSLGRDAASGAVDLGQVSTFAYAAVGAGALAFGGLNWALSLAADGVASVLRVERTMSSSAEARSVVSGGAPAEGMPAAEIRFRDVTFAYPGMSAPVLDGLDLTVPAGSSLAVVGGNGAGKSTLVKLLCRLYDPVSGTIEVDGTDLRDLDLESWRRRISAVFQDFIRYELSLADNVAAPGATPEEVLEALAAAGAADLRDLDRVLSPGYENGTDLSGGQWQRVALARVLCSVSTGAGVVVLDEPTAQLDVRGEAEVFDRVLEATRGCTTVLISHRFSTVRRADRICVVDRGRVVELGSHDELMALGGAYKRLFQLQAARFDDDQDGADSAG</sequence>
<evidence type="ECO:0000313" key="10">
    <source>
        <dbReference type="Proteomes" id="UP001432401"/>
    </source>
</evidence>
<organism evidence="9 10">
    <name type="scientific">Nocardiopsis tropica</name>
    <dbReference type="NCBI Taxonomy" id="109330"/>
    <lineage>
        <taxon>Bacteria</taxon>
        <taxon>Bacillati</taxon>
        <taxon>Actinomycetota</taxon>
        <taxon>Actinomycetes</taxon>
        <taxon>Streptosporangiales</taxon>
        <taxon>Nocardiopsidaceae</taxon>
        <taxon>Nocardiopsis</taxon>
    </lineage>
</organism>
<dbReference type="GO" id="GO:0005524">
    <property type="term" value="F:ATP binding"/>
    <property type="evidence" value="ECO:0007669"/>
    <property type="project" value="UniProtKB-KW"/>
</dbReference>
<feature type="transmembrane region" description="Helical" evidence="7">
    <location>
        <begin position="271"/>
        <end position="290"/>
    </location>
</feature>
<dbReference type="PANTHER" id="PTHR24221">
    <property type="entry name" value="ATP-BINDING CASSETTE SUB-FAMILY B"/>
    <property type="match status" value="1"/>
</dbReference>
<dbReference type="Proteomes" id="UP001432401">
    <property type="component" value="Unassembled WGS sequence"/>
</dbReference>
<evidence type="ECO:0000313" key="9">
    <source>
        <dbReference type="EMBL" id="MES0836853.1"/>
    </source>
</evidence>
<dbReference type="SMART" id="SM00382">
    <property type="entry name" value="AAA"/>
    <property type="match status" value="1"/>
</dbReference>
<name>A0ABV2A0G4_9ACTN</name>
<dbReference type="PANTHER" id="PTHR24221:SF646">
    <property type="entry name" value="HAEMOLYSIN SECRETION ATP-BINDING PROTEIN"/>
    <property type="match status" value="1"/>
</dbReference>
<keyword evidence="4 9" id="KW-0067">ATP-binding</keyword>
<dbReference type="CDD" id="cd03228">
    <property type="entry name" value="ABCC_MRP_Like"/>
    <property type="match status" value="1"/>
</dbReference>
<dbReference type="SUPFAM" id="SSF52540">
    <property type="entry name" value="P-loop containing nucleoside triphosphate hydrolases"/>
    <property type="match status" value="1"/>
</dbReference>
<evidence type="ECO:0000259" key="8">
    <source>
        <dbReference type="PROSITE" id="PS50893"/>
    </source>
</evidence>
<evidence type="ECO:0000256" key="2">
    <source>
        <dbReference type="ARBA" id="ARBA00022692"/>
    </source>
</evidence>
<dbReference type="Pfam" id="PF00005">
    <property type="entry name" value="ABC_tran"/>
    <property type="match status" value="1"/>
</dbReference>
<dbReference type="SUPFAM" id="SSF90123">
    <property type="entry name" value="ABC transporter transmembrane region"/>
    <property type="match status" value="1"/>
</dbReference>
<dbReference type="PROSITE" id="PS00211">
    <property type="entry name" value="ABC_TRANSPORTER_1"/>
    <property type="match status" value="1"/>
</dbReference>
<keyword evidence="2 7" id="KW-0812">Transmembrane</keyword>
<feature type="transmembrane region" description="Helical" evidence="7">
    <location>
        <begin position="78"/>
        <end position="96"/>
    </location>
</feature>
<dbReference type="InterPro" id="IPR017871">
    <property type="entry name" value="ABC_transporter-like_CS"/>
</dbReference>
<dbReference type="InterPro" id="IPR036640">
    <property type="entry name" value="ABC1_TM_sf"/>
</dbReference>
<dbReference type="InterPro" id="IPR003439">
    <property type="entry name" value="ABC_transporter-like_ATP-bd"/>
</dbReference>
<dbReference type="RefSeq" id="WP_352985729.1">
    <property type="nucleotide sequence ID" value="NZ_JBEQNA010000013.1"/>
</dbReference>
<keyword evidence="10" id="KW-1185">Reference proteome</keyword>
<keyword evidence="3" id="KW-0547">Nucleotide-binding</keyword>
<evidence type="ECO:0000256" key="6">
    <source>
        <dbReference type="ARBA" id="ARBA00023136"/>
    </source>
</evidence>
<dbReference type="Gene3D" id="3.40.50.300">
    <property type="entry name" value="P-loop containing nucleotide triphosphate hydrolases"/>
    <property type="match status" value="1"/>
</dbReference>
<feature type="transmembrane region" description="Helical" evidence="7">
    <location>
        <begin position="182"/>
        <end position="201"/>
    </location>
</feature>
<dbReference type="InterPro" id="IPR003593">
    <property type="entry name" value="AAA+_ATPase"/>
</dbReference>
<feature type="transmembrane region" description="Helical" evidence="7">
    <location>
        <begin position="45"/>
        <end position="71"/>
    </location>
</feature>
<evidence type="ECO:0000256" key="3">
    <source>
        <dbReference type="ARBA" id="ARBA00022741"/>
    </source>
</evidence>
<dbReference type="PROSITE" id="PS50893">
    <property type="entry name" value="ABC_TRANSPORTER_2"/>
    <property type="match status" value="1"/>
</dbReference>
<evidence type="ECO:0000256" key="4">
    <source>
        <dbReference type="ARBA" id="ARBA00022840"/>
    </source>
</evidence>
<protein>
    <submittedName>
        <fullName evidence="9">ABC transporter ATP-binding protein</fullName>
    </submittedName>
</protein>
<dbReference type="InterPro" id="IPR039421">
    <property type="entry name" value="Type_1_exporter"/>
</dbReference>
<dbReference type="InterPro" id="IPR027417">
    <property type="entry name" value="P-loop_NTPase"/>
</dbReference>
<dbReference type="Gene3D" id="1.20.1560.10">
    <property type="entry name" value="ABC transporter type 1, transmembrane domain"/>
    <property type="match status" value="1"/>
</dbReference>
<comment type="subcellular location">
    <subcellularLocation>
        <location evidence="1">Cell membrane</location>
        <topology evidence="1">Multi-pass membrane protein</topology>
    </subcellularLocation>
</comment>
<feature type="domain" description="ABC transporter" evidence="8">
    <location>
        <begin position="367"/>
        <end position="601"/>
    </location>
</feature>
<feature type="transmembrane region" description="Helical" evidence="7">
    <location>
        <begin position="310"/>
        <end position="337"/>
    </location>
</feature>
<comment type="caution">
    <text evidence="9">The sequence shown here is derived from an EMBL/GenBank/DDBJ whole genome shotgun (WGS) entry which is preliminary data.</text>
</comment>
<accession>A0ABV2A0G4</accession>
<reference evidence="9 10" key="1">
    <citation type="submission" date="2024-06" db="EMBL/GenBank/DDBJ databases">
        <authorList>
            <person name="Bataeva Y.V."/>
            <person name="Grigorian L.N."/>
            <person name="Solomentsev V.I."/>
        </authorList>
    </citation>
    <scope>NUCLEOTIDE SEQUENCE [LARGE SCALE GENOMIC DNA]</scope>
    <source>
        <strain evidence="10">SCPM-O-B-12605 (RCAM04882)</strain>
    </source>
</reference>
<keyword evidence="5 7" id="KW-1133">Transmembrane helix</keyword>
<keyword evidence="6 7" id="KW-0472">Membrane</keyword>